<proteinExistence type="predicted"/>
<evidence type="ECO:0000313" key="2">
    <source>
        <dbReference type="EMBL" id="QJC55076.1"/>
    </source>
</evidence>
<dbReference type="Gene3D" id="3.30.420.380">
    <property type="match status" value="1"/>
</dbReference>
<sequence>MSKLLLCLPSDAHSANTSYGYALTHDGSALSAKGSAALTLLPSLERGSEVVAVLPACRLSWHSVELPKGVGSGSTRLRAVLENLLEDQLLDEPSRLHLALLSGPSGFWVAACDRAWLSSHLQALESAGRSAYRLVAEFAPETRDQQIYITGELDNAELILTGRDVQGVLRLPLSATALLLLPPTNGDPGSLDYAQAAPVLAEPAVAAMAEQLLDRKVGLLTRELLWLDAARSNWDLAQFEFANSGRTRNLRRLSLLGVDLLRSPGWRPARWGFVLLLLGNVIGLNAWAWKEQSAQGLQRDAINSALTQTFPQVQLVIDAPLQMEREVNRLRLATGAVSGRDLEPMLAALATVLPSNKSATSIDFSSGQASIKGLQLSAQEGSDLALRLRSQSYAANLDGETLKVSLNTSTSTRPEVKP</sequence>
<reference evidence="2 3" key="1">
    <citation type="submission" date="2020-04" db="EMBL/GenBank/DDBJ databases">
        <title>Complete genome of a Psychrophilic, Marine, Gas Vacuolate Bacterium Polaromonas vacuolata KCTC 22033T.</title>
        <authorList>
            <person name="Hwang K."/>
            <person name="Kim K.M."/>
        </authorList>
    </citation>
    <scope>NUCLEOTIDE SEQUENCE [LARGE SCALE GENOMIC DNA]</scope>
    <source>
        <strain evidence="2 3">KCTC 22033</strain>
    </source>
</reference>
<dbReference type="KEGG" id="pvac:HC248_00339"/>
<dbReference type="Proteomes" id="UP000502041">
    <property type="component" value="Chromosome"/>
</dbReference>
<dbReference type="GO" id="GO:0015627">
    <property type="term" value="C:type II protein secretion system complex"/>
    <property type="evidence" value="ECO:0007669"/>
    <property type="project" value="InterPro"/>
</dbReference>
<dbReference type="InterPro" id="IPR024230">
    <property type="entry name" value="GspL_cyto_dom"/>
</dbReference>
<feature type="domain" description="GspL cytoplasmic actin-ATPase-like" evidence="1">
    <location>
        <begin position="41"/>
        <end position="136"/>
    </location>
</feature>
<dbReference type="SUPFAM" id="SSF53067">
    <property type="entry name" value="Actin-like ATPase domain"/>
    <property type="match status" value="1"/>
</dbReference>
<dbReference type="RefSeq" id="WP_168920994.1">
    <property type="nucleotide sequence ID" value="NZ_CP051461.1"/>
</dbReference>
<dbReference type="InterPro" id="IPR007812">
    <property type="entry name" value="T2SS_protein-GspL"/>
</dbReference>
<dbReference type="GO" id="GO:0009276">
    <property type="term" value="C:Gram-negative-bacterium-type cell wall"/>
    <property type="evidence" value="ECO:0007669"/>
    <property type="project" value="InterPro"/>
</dbReference>
<evidence type="ECO:0000259" key="1">
    <source>
        <dbReference type="Pfam" id="PF05134"/>
    </source>
</evidence>
<keyword evidence="3" id="KW-1185">Reference proteome</keyword>
<gene>
    <name evidence="2" type="ORF">HC248_00339</name>
</gene>
<dbReference type="GO" id="GO:0015628">
    <property type="term" value="P:protein secretion by the type II secretion system"/>
    <property type="evidence" value="ECO:0007669"/>
    <property type="project" value="InterPro"/>
</dbReference>
<organism evidence="2 3">
    <name type="scientific">Polaromonas vacuolata</name>
    <dbReference type="NCBI Taxonomy" id="37448"/>
    <lineage>
        <taxon>Bacteria</taxon>
        <taxon>Pseudomonadati</taxon>
        <taxon>Pseudomonadota</taxon>
        <taxon>Betaproteobacteria</taxon>
        <taxon>Burkholderiales</taxon>
        <taxon>Comamonadaceae</taxon>
        <taxon>Polaromonas</taxon>
    </lineage>
</organism>
<dbReference type="AlphaFoldDB" id="A0A6H2H6E9"/>
<accession>A0A6H2H6E9</accession>
<evidence type="ECO:0000313" key="3">
    <source>
        <dbReference type="Proteomes" id="UP000502041"/>
    </source>
</evidence>
<dbReference type="EMBL" id="CP051461">
    <property type="protein sequence ID" value="QJC55076.1"/>
    <property type="molecule type" value="Genomic_DNA"/>
</dbReference>
<dbReference type="InterPro" id="IPR043129">
    <property type="entry name" value="ATPase_NBD"/>
</dbReference>
<dbReference type="Pfam" id="PF05134">
    <property type="entry name" value="T2SSL"/>
    <property type="match status" value="1"/>
</dbReference>
<dbReference type="NCBIfam" id="TIGR01709">
    <property type="entry name" value="typeII_sec_gspL"/>
    <property type="match status" value="1"/>
</dbReference>
<protein>
    <recommendedName>
        <fullName evidence="1">GspL cytoplasmic actin-ATPase-like domain-containing protein</fullName>
    </recommendedName>
</protein>
<name>A0A6H2H6E9_9BURK</name>